<dbReference type="AlphaFoldDB" id="A0A563DE45"/>
<proteinExistence type="predicted"/>
<dbReference type="OrthoDB" id="1231534at2"/>
<keyword evidence="3" id="KW-1185">Reference proteome</keyword>
<gene>
    <name evidence="2" type="ORF">ETU09_06015</name>
</gene>
<evidence type="ECO:0000256" key="1">
    <source>
        <dbReference type="SAM" id="MobiDB-lite"/>
    </source>
</evidence>
<feature type="region of interest" description="Disordered" evidence="1">
    <location>
        <begin position="293"/>
        <end position="312"/>
    </location>
</feature>
<accession>A0A563DE45</accession>
<comment type="caution">
    <text evidence="2">The sequence shown here is derived from an EMBL/GenBank/DDBJ whole genome shotgun (WGS) entry which is preliminary data.</text>
</comment>
<evidence type="ECO:0000313" key="2">
    <source>
        <dbReference type="EMBL" id="TWP28476.1"/>
    </source>
</evidence>
<dbReference type="Proteomes" id="UP000319499">
    <property type="component" value="Unassembled WGS sequence"/>
</dbReference>
<reference evidence="2 3" key="1">
    <citation type="submission" date="2019-02" db="EMBL/GenBank/DDBJ databases">
        <title>Apibacter muscae sp. nov.: a novel member of the house fly microbiota.</title>
        <authorList>
            <person name="Park R."/>
        </authorList>
    </citation>
    <scope>NUCLEOTIDE SEQUENCE [LARGE SCALE GENOMIC DNA]</scope>
    <source>
        <strain evidence="2 3">AL1</strain>
    </source>
</reference>
<protein>
    <submittedName>
        <fullName evidence="2">Uncharacterized protein</fullName>
    </submittedName>
</protein>
<organism evidence="2 3">
    <name type="scientific">Apibacter muscae</name>
    <dbReference type="NCBI Taxonomy" id="2509004"/>
    <lineage>
        <taxon>Bacteria</taxon>
        <taxon>Pseudomonadati</taxon>
        <taxon>Bacteroidota</taxon>
        <taxon>Flavobacteriia</taxon>
        <taxon>Flavobacteriales</taxon>
        <taxon>Weeksellaceae</taxon>
        <taxon>Apibacter</taxon>
    </lineage>
</organism>
<evidence type="ECO:0000313" key="3">
    <source>
        <dbReference type="Proteomes" id="UP000319499"/>
    </source>
</evidence>
<dbReference type="RefSeq" id="WP_146292553.1">
    <property type="nucleotide sequence ID" value="NZ_SELH01000018.1"/>
</dbReference>
<sequence length="331" mass="39882">MEESRFFIEEVNPQPKPEIKEEPDFIVSSGDPVQLAPHNRIPVKPIKERTYRLNITYPHTQHQVDYEIKVQGMVFSQDAAEFRFTKDQYFVDGYAPTKVLDELDIAISKILYPMNLNINYKTQKVILTNLNEIQKRWHSKKEELRQDYQGEFFEKYLKQIDKIIKDSYNFTQKLVKKDLFFSLFTHAIYKEYSRALKIPAHWTFLPPGEKYRQVFTGEQRVEPVYNYLNGIFIYMQAITADKKYQIKAEYNLDAEDYTLKDIVAQLYKKEQENKEILIRCKIHQLREKEPVKYKPTAKDLEEEQRKKEEEEKNYQKYLQSKKSWFDRLFGF</sequence>
<name>A0A563DE45_9FLAO</name>
<dbReference type="EMBL" id="SELH01000018">
    <property type="protein sequence ID" value="TWP28476.1"/>
    <property type="molecule type" value="Genomic_DNA"/>
</dbReference>